<dbReference type="AlphaFoldDB" id="A0A0N5C1D0"/>
<dbReference type="WBParaSite" id="SPAL_0001180500.1">
    <property type="protein sequence ID" value="SPAL_0001180500.1"/>
    <property type="gene ID" value="SPAL_0001180500"/>
</dbReference>
<reference evidence="2" key="1">
    <citation type="submission" date="2017-02" db="UniProtKB">
        <authorList>
            <consortium name="WormBaseParasite"/>
        </authorList>
    </citation>
    <scope>IDENTIFICATION</scope>
</reference>
<evidence type="ECO:0000313" key="1">
    <source>
        <dbReference type="Proteomes" id="UP000046392"/>
    </source>
</evidence>
<proteinExistence type="predicted"/>
<sequence>MENFESFDDIVESLRKSIQKMTDLQELVEKKIETMRMHMNYISEEANRVSAEFQGKLDSNLHYCSTIVERQYNILQRLKDLLLELNSIVPCESSEDDF</sequence>
<accession>A0A0N5C1D0</accession>
<evidence type="ECO:0000313" key="2">
    <source>
        <dbReference type="WBParaSite" id="SPAL_0001180500.1"/>
    </source>
</evidence>
<name>A0A0N5C1D0_STREA</name>
<organism evidence="1 2">
    <name type="scientific">Strongyloides papillosus</name>
    <name type="common">Intestinal threadworm</name>
    <dbReference type="NCBI Taxonomy" id="174720"/>
    <lineage>
        <taxon>Eukaryota</taxon>
        <taxon>Metazoa</taxon>
        <taxon>Ecdysozoa</taxon>
        <taxon>Nematoda</taxon>
        <taxon>Chromadorea</taxon>
        <taxon>Rhabditida</taxon>
        <taxon>Tylenchina</taxon>
        <taxon>Panagrolaimomorpha</taxon>
        <taxon>Strongyloidoidea</taxon>
        <taxon>Strongyloididae</taxon>
        <taxon>Strongyloides</taxon>
    </lineage>
</organism>
<keyword evidence="1" id="KW-1185">Reference proteome</keyword>
<dbReference type="Proteomes" id="UP000046392">
    <property type="component" value="Unplaced"/>
</dbReference>
<protein>
    <submittedName>
        <fullName evidence="2">Biogenesis of lysosome-related organelles complex 1 subunit 7</fullName>
    </submittedName>
</protein>